<reference evidence="5 6" key="1">
    <citation type="journal article" date="2021" name="Microorganisms">
        <title>Acidisoma silvae sp. nov. and Acidisomacellulosilytica sp. nov., Two Acidophilic Bacteria Isolated from Decaying Wood, Hydrolyzing Cellulose and Producing Poly-3-hydroxybutyrate.</title>
        <authorList>
            <person name="Mieszkin S."/>
            <person name="Pouder E."/>
            <person name="Uroz S."/>
            <person name="Simon-Colin C."/>
            <person name="Alain K."/>
        </authorList>
    </citation>
    <scope>NUCLEOTIDE SEQUENCE [LARGE SCALE GENOMIC DNA]</scope>
    <source>
        <strain evidence="5 6">HW T5.17</strain>
    </source>
</reference>
<dbReference type="PROSITE" id="PS01124">
    <property type="entry name" value="HTH_ARAC_FAMILY_2"/>
    <property type="match status" value="1"/>
</dbReference>
<dbReference type="Gene3D" id="1.10.10.60">
    <property type="entry name" value="Homeodomain-like"/>
    <property type="match status" value="2"/>
</dbReference>
<sequence length="300" mass="32389">MAERLENLTDRPDGSAATSVNNDLLSQVLAQIRLTGDGVVLTTVASSEALPLASHAGVVCLVTDGNLLFESDDDPAVDVASGDLLLLPHGGGNRRLSASGGPANAVVCRFRFDPDSLRGMIMALPNFIHIDAVEGASWLGGLLHFMMIEASDIQPGAGLMISRLIDLGVIRALRTWIQRGQTSGWLGGLADERIARALKAIHDAPMQRWSIDTLAGIAGMSRSNFCERFAALVGRSPLRYQNEWRLTLARDLLRRRHARVGEIGLSIGYESEAAFSRAYKALFGHSPRGDYNLDDRSVST</sequence>
<dbReference type="InterPro" id="IPR018062">
    <property type="entry name" value="HTH_AraC-typ_CS"/>
</dbReference>
<feature type="domain" description="HTH araC/xylS-type" evidence="4">
    <location>
        <begin position="195"/>
        <end position="293"/>
    </location>
</feature>
<dbReference type="GO" id="GO:0003700">
    <property type="term" value="F:DNA-binding transcription factor activity"/>
    <property type="evidence" value="ECO:0007669"/>
    <property type="project" value="InterPro"/>
</dbReference>
<dbReference type="InterPro" id="IPR018060">
    <property type="entry name" value="HTH_AraC"/>
</dbReference>
<evidence type="ECO:0000313" key="5">
    <source>
        <dbReference type="EMBL" id="MCB8882655.1"/>
    </source>
</evidence>
<gene>
    <name evidence="5" type="ORF">ACELLULO517_20595</name>
</gene>
<evidence type="ECO:0000259" key="4">
    <source>
        <dbReference type="PROSITE" id="PS01124"/>
    </source>
</evidence>
<evidence type="ECO:0000256" key="1">
    <source>
        <dbReference type="ARBA" id="ARBA00023015"/>
    </source>
</evidence>
<dbReference type="AlphaFoldDB" id="A0A963Z4D0"/>
<dbReference type="PANTHER" id="PTHR46796">
    <property type="entry name" value="HTH-TYPE TRANSCRIPTIONAL ACTIVATOR RHAS-RELATED"/>
    <property type="match status" value="1"/>
</dbReference>
<keyword evidence="2" id="KW-0238">DNA-binding</keyword>
<dbReference type="SUPFAM" id="SSF46689">
    <property type="entry name" value="Homeodomain-like"/>
    <property type="match status" value="2"/>
</dbReference>
<keyword evidence="3" id="KW-0804">Transcription</keyword>
<name>A0A963Z4D0_9PROT</name>
<dbReference type="PANTHER" id="PTHR46796:SF7">
    <property type="entry name" value="ARAC FAMILY TRANSCRIPTIONAL REGULATOR"/>
    <property type="match status" value="1"/>
</dbReference>
<dbReference type="EMBL" id="JAESVA010000008">
    <property type="protein sequence ID" value="MCB8882655.1"/>
    <property type="molecule type" value="Genomic_DNA"/>
</dbReference>
<evidence type="ECO:0000313" key="6">
    <source>
        <dbReference type="Proteomes" id="UP000721844"/>
    </source>
</evidence>
<keyword evidence="6" id="KW-1185">Reference proteome</keyword>
<evidence type="ECO:0000256" key="3">
    <source>
        <dbReference type="ARBA" id="ARBA00023163"/>
    </source>
</evidence>
<dbReference type="GO" id="GO:0043565">
    <property type="term" value="F:sequence-specific DNA binding"/>
    <property type="evidence" value="ECO:0007669"/>
    <property type="project" value="InterPro"/>
</dbReference>
<comment type="caution">
    <text evidence="5">The sequence shown here is derived from an EMBL/GenBank/DDBJ whole genome shotgun (WGS) entry which is preliminary data.</text>
</comment>
<dbReference type="InterPro" id="IPR050204">
    <property type="entry name" value="AraC_XylS_family_regulators"/>
</dbReference>
<dbReference type="Pfam" id="PF12833">
    <property type="entry name" value="HTH_18"/>
    <property type="match status" value="1"/>
</dbReference>
<proteinExistence type="predicted"/>
<dbReference type="InterPro" id="IPR009057">
    <property type="entry name" value="Homeodomain-like_sf"/>
</dbReference>
<organism evidence="5 6">
    <name type="scientific">Acidisoma cellulosilyticum</name>
    <dbReference type="NCBI Taxonomy" id="2802395"/>
    <lineage>
        <taxon>Bacteria</taxon>
        <taxon>Pseudomonadati</taxon>
        <taxon>Pseudomonadota</taxon>
        <taxon>Alphaproteobacteria</taxon>
        <taxon>Acetobacterales</taxon>
        <taxon>Acidocellaceae</taxon>
        <taxon>Acidisoma</taxon>
    </lineage>
</organism>
<dbReference type="RefSeq" id="WP_227309310.1">
    <property type="nucleotide sequence ID" value="NZ_JAESVA010000008.1"/>
</dbReference>
<dbReference type="Proteomes" id="UP000721844">
    <property type="component" value="Unassembled WGS sequence"/>
</dbReference>
<accession>A0A963Z4D0</accession>
<dbReference type="PROSITE" id="PS00041">
    <property type="entry name" value="HTH_ARAC_FAMILY_1"/>
    <property type="match status" value="1"/>
</dbReference>
<dbReference type="Pfam" id="PF12852">
    <property type="entry name" value="Cupin_6"/>
    <property type="match status" value="1"/>
</dbReference>
<keyword evidence="1" id="KW-0805">Transcription regulation</keyword>
<dbReference type="SMART" id="SM00342">
    <property type="entry name" value="HTH_ARAC"/>
    <property type="match status" value="1"/>
</dbReference>
<protein>
    <submittedName>
        <fullName evidence="5">AraC family transcriptional regulator</fullName>
    </submittedName>
</protein>
<dbReference type="InterPro" id="IPR032783">
    <property type="entry name" value="AraC_lig"/>
</dbReference>
<evidence type="ECO:0000256" key="2">
    <source>
        <dbReference type="ARBA" id="ARBA00023125"/>
    </source>
</evidence>